<dbReference type="Proteomes" id="UP000215896">
    <property type="component" value="Unassembled WGS sequence"/>
</dbReference>
<accession>A0A255G178</accession>
<evidence type="ECO:0000313" key="2">
    <source>
        <dbReference type="Proteomes" id="UP000215896"/>
    </source>
</evidence>
<organism evidence="1 2">
    <name type="scientific">Enemella evansiae</name>
    <dbReference type="NCBI Taxonomy" id="2016499"/>
    <lineage>
        <taxon>Bacteria</taxon>
        <taxon>Bacillati</taxon>
        <taxon>Actinomycetota</taxon>
        <taxon>Actinomycetes</taxon>
        <taxon>Propionibacteriales</taxon>
        <taxon>Propionibacteriaceae</taxon>
        <taxon>Enemella</taxon>
    </lineage>
</organism>
<sequence length="405" mass="42454">MDLTFKQSGKEVTAVVGSPLGGLESTDTALLVRPDGKTPAAEDSVPDPLAPESTAKNVSAMVAPEALAQVNFTDLPKPHRLITPAATIEVSAMADLDRIPGEVLTVLEPPKSEGVAPEYRVGAGQKLQAWRVKVGPTTGHGEPVEVPKASSDASSALGVTIGGRKLPVKRAPASSASPWPTPSSGAGVDTFTVACGSSESYYGSKTFPCKEFAPIDQILLVMHDAQQQPSLTASVNGSEQALDLASGEVKSSVSAVDYSRTNFTQSGGATLDPGAITAPKDSYRSDCTATAVRVQSVSLSGFDPYANWAQPGRAWLTVEFEKKPLGYSCSSYRIDAGNSAVLSLGGKDQGAKTIDKDGARYTFDVPEDFADGQFGWRPRGRASGYPNDWDFAAPNRATMDISIPK</sequence>
<protein>
    <submittedName>
        <fullName evidence="1">Uncharacterized protein</fullName>
    </submittedName>
</protein>
<evidence type="ECO:0000313" key="1">
    <source>
        <dbReference type="EMBL" id="OYO07923.1"/>
    </source>
</evidence>
<keyword evidence="2" id="KW-1185">Reference proteome</keyword>
<gene>
    <name evidence="1" type="ORF">CGZ94_20915</name>
</gene>
<reference evidence="1 2" key="1">
    <citation type="submission" date="2017-07" db="EMBL/GenBank/DDBJ databases">
        <title>Draft whole genome sequences of clinical Proprionibacteriaceae strains.</title>
        <authorList>
            <person name="Bernier A.-M."/>
            <person name="Bernard K."/>
            <person name="Domingo M.-C."/>
        </authorList>
    </citation>
    <scope>NUCLEOTIDE SEQUENCE [LARGE SCALE GENOMIC DNA]</scope>
    <source>
        <strain evidence="1 2">NML 030167</strain>
    </source>
</reference>
<dbReference type="EMBL" id="NMVO01000019">
    <property type="protein sequence ID" value="OYO07923.1"/>
    <property type="molecule type" value="Genomic_DNA"/>
</dbReference>
<name>A0A255G178_9ACTN</name>
<dbReference type="AlphaFoldDB" id="A0A255G178"/>
<comment type="caution">
    <text evidence="1">The sequence shown here is derived from an EMBL/GenBank/DDBJ whole genome shotgun (WGS) entry which is preliminary data.</text>
</comment>
<proteinExistence type="predicted"/>